<dbReference type="AlphaFoldDB" id="A0A3N4IPI5"/>
<name>A0A3N4IPI5_ASCIM</name>
<organism evidence="2 3">
    <name type="scientific">Ascobolus immersus RN42</name>
    <dbReference type="NCBI Taxonomy" id="1160509"/>
    <lineage>
        <taxon>Eukaryota</taxon>
        <taxon>Fungi</taxon>
        <taxon>Dikarya</taxon>
        <taxon>Ascomycota</taxon>
        <taxon>Pezizomycotina</taxon>
        <taxon>Pezizomycetes</taxon>
        <taxon>Pezizales</taxon>
        <taxon>Ascobolaceae</taxon>
        <taxon>Ascobolus</taxon>
    </lineage>
</organism>
<feature type="compositionally biased region" description="Polar residues" evidence="1">
    <location>
        <begin position="35"/>
        <end position="44"/>
    </location>
</feature>
<proteinExistence type="predicted"/>
<evidence type="ECO:0000313" key="2">
    <source>
        <dbReference type="EMBL" id="RPA87849.1"/>
    </source>
</evidence>
<gene>
    <name evidence="2" type="ORF">BJ508DRAFT_410529</name>
</gene>
<dbReference type="EMBL" id="ML119646">
    <property type="protein sequence ID" value="RPA87849.1"/>
    <property type="molecule type" value="Genomic_DNA"/>
</dbReference>
<evidence type="ECO:0000313" key="3">
    <source>
        <dbReference type="Proteomes" id="UP000275078"/>
    </source>
</evidence>
<accession>A0A3N4IPI5</accession>
<keyword evidence="3" id="KW-1185">Reference proteome</keyword>
<sequence>MGRLAKQKMAEKRAATQTSALPTTKHGRASAAKSCPQTTATASTKGPWLWQGRTTTEIAAAIHDSYAAMLRTRLCLEYDDFLSPDLKKEVPLDSEISSALNWPEFLEGVRTEGAQLMDWEVSYIPFTTQARLARPSSPLTDSLNLASGTMKSGTMSTDSIFDEIQKYVERKRDSFGRWSMRWMMQNGRWSHMAEQLVRDENAILLVFAGNQQDASAFLRARNELAGCYFKMLCQMGTDLMPKVHFQLTTQARMLEEAWQEKYTGISPAYQQTRELTFDVSAH</sequence>
<protein>
    <submittedName>
        <fullName evidence="2">Uncharacterized protein</fullName>
    </submittedName>
</protein>
<evidence type="ECO:0000256" key="1">
    <source>
        <dbReference type="SAM" id="MobiDB-lite"/>
    </source>
</evidence>
<dbReference type="Proteomes" id="UP000275078">
    <property type="component" value="Unassembled WGS sequence"/>
</dbReference>
<feature type="region of interest" description="Disordered" evidence="1">
    <location>
        <begin position="1"/>
        <end position="46"/>
    </location>
</feature>
<reference evidence="2 3" key="1">
    <citation type="journal article" date="2018" name="Nat. Ecol. Evol.">
        <title>Pezizomycetes genomes reveal the molecular basis of ectomycorrhizal truffle lifestyle.</title>
        <authorList>
            <person name="Murat C."/>
            <person name="Payen T."/>
            <person name="Noel B."/>
            <person name="Kuo A."/>
            <person name="Morin E."/>
            <person name="Chen J."/>
            <person name="Kohler A."/>
            <person name="Krizsan K."/>
            <person name="Balestrini R."/>
            <person name="Da Silva C."/>
            <person name="Montanini B."/>
            <person name="Hainaut M."/>
            <person name="Levati E."/>
            <person name="Barry K.W."/>
            <person name="Belfiori B."/>
            <person name="Cichocki N."/>
            <person name="Clum A."/>
            <person name="Dockter R.B."/>
            <person name="Fauchery L."/>
            <person name="Guy J."/>
            <person name="Iotti M."/>
            <person name="Le Tacon F."/>
            <person name="Lindquist E.A."/>
            <person name="Lipzen A."/>
            <person name="Malagnac F."/>
            <person name="Mello A."/>
            <person name="Molinier V."/>
            <person name="Miyauchi S."/>
            <person name="Poulain J."/>
            <person name="Riccioni C."/>
            <person name="Rubini A."/>
            <person name="Sitrit Y."/>
            <person name="Splivallo R."/>
            <person name="Traeger S."/>
            <person name="Wang M."/>
            <person name="Zifcakova L."/>
            <person name="Wipf D."/>
            <person name="Zambonelli A."/>
            <person name="Paolocci F."/>
            <person name="Nowrousian M."/>
            <person name="Ottonello S."/>
            <person name="Baldrian P."/>
            <person name="Spatafora J.W."/>
            <person name="Henrissat B."/>
            <person name="Nagy L.G."/>
            <person name="Aury J.M."/>
            <person name="Wincker P."/>
            <person name="Grigoriev I.V."/>
            <person name="Bonfante P."/>
            <person name="Martin F.M."/>
        </authorList>
    </citation>
    <scope>NUCLEOTIDE SEQUENCE [LARGE SCALE GENOMIC DNA]</scope>
    <source>
        <strain evidence="2 3">RN42</strain>
    </source>
</reference>